<proteinExistence type="predicted"/>
<evidence type="ECO:0000256" key="1">
    <source>
        <dbReference type="SAM" id="Phobius"/>
    </source>
</evidence>
<keyword evidence="3" id="KW-1185">Reference proteome</keyword>
<reference evidence="2 3" key="1">
    <citation type="submission" date="2018-04" db="EMBL/GenBank/DDBJ databases">
        <title>Genomic Encyclopedia of Type Strains, Phase III (KMG-III): the genomes of soil and plant-associated and newly described type strains.</title>
        <authorList>
            <person name="Whitman W."/>
        </authorList>
    </citation>
    <scope>NUCLEOTIDE SEQUENCE [LARGE SCALE GENOMIC DNA]</scope>
    <source>
        <strain evidence="2 3">NW12</strain>
    </source>
</reference>
<accession>A0A2T4YQS6</accession>
<comment type="caution">
    <text evidence="2">The sequence shown here is derived from an EMBL/GenBank/DDBJ whole genome shotgun (WGS) entry which is preliminary data.</text>
</comment>
<feature type="transmembrane region" description="Helical" evidence="1">
    <location>
        <begin position="165"/>
        <end position="185"/>
    </location>
</feature>
<keyword evidence="1" id="KW-1133">Transmembrane helix</keyword>
<feature type="transmembrane region" description="Helical" evidence="1">
    <location>
        <begin position="12"/>
        <end position="29"/>
    </location>
</feature>
<keyword evidence="1" id="KW-0812">Transmembrane</keyword>
<dbReference type="AlphaFoldDB" id="A0A2T4YQS6"/>
<feature type="transmembrane region" description="Helical" evidence="1">
    <location>
        <begin position="263"/>
        <end position="284"/>
    </location>
</feature>
<feature type="transmembrane region" description="Helical" evidence="1">
    <location>
        <begin position="338"/>
        <end position="357"/>
    </location>
</feature>
<gene>
    <name evidence="2" type="ORF">C8J24_2092</name>
</gene>
<keyword evidence="1" id="KW-0472">Membrane</keyword>
<feature type="transmembrane region" description="Helical" evidence="1">
    <location>
        <begin position="205"/>
        <end position="232"/>
    </location>
</feature>
<dbReference type="EMBL" id="PZZN01000002">
    <property type="protein sequence ID" value="PTM45859.1"/>
    <property type="molecule type" value="Genomic_DNA"/>
</dbReference>
<feature type="transmembrane region" description="Helical" evidence="1">
    <location>
        <begin position="114"/>
        <end position="132"/>
    </location>
</feature>
<feature type="transmembrane region" description="Helical" evidence="1">
    <location>
        <begin position="296"/>
        <end position="318"/>
    </location>
</feature>
<dbReference type="Proteomes" id="UP000240996">
    <property type="component" value="Unassembled WGS sequence"/>
</dbReference>
<evidence type="ECO:0000313" key="3">
    <source>
        <dbReference type="Proteomes" id="UP000240996"/>
    </source>
</evidence>
<protein>
    <recommendedName>
        <fullName evidence="4">4-amino-4-deoxy-L-arabinose transferase-like glycosyltransferase</fullName>
    </recommendedName>
</protein>
<dbReference type="RefSeq" id="WP_107932168.1">
    <property type="nucleotide sequence ID" value="NZ_PZZN01000002.1"/>
</dbReference>
<name>A0A2T4YQS6_9SPHN</name>
<organism evidence="2 3">
    <name type="scientific">Sphingomonas aerolata</name>
    <dbReference type="NCBI Taxonomy" id="185951"/>
    <lineage>
        <taxon>Bacteria</taxon>
        <taxon>Pseudomonadati</taxon>
        <taxon>Pseudomonadota</taxon>
        <taxon>Alphaproteobacteria</taxon>
        <taxon>Sphingomonadales</taxon>
        <taxon>Sphingomonadaceae</taxon>
        <taxon>Sphingomonas</taxon>
    </lineage>
</organism>
<evidence type="ECO:0000313" key="2">
    <source>
        <dbReference type="EMBL" id="PTM45859.1"/>
    </source>
</evidence>
<sequence>MTSSTTASSGSRWTPALILLMIALAIRVWDFGNPVIAVDEQYYLLVGDRMLHGAIPFLDIWDRKPIGLFLLFAAIRLLPGDGILAYQLVATGCAWLTAVLVHHGAMRIGATRRGALAAGATYLAGLSLLSGGGGQAPVFYNLPIAIAALLTFRLPALAAANDRRAIVRGGALACLLAGIAIQMKYTPAFEGAFFGLAHLWFHRRTGAPVSATLGAALLWIAVGLAPSLAALGWYTAHDLFATFWFANVTSIFLRPGYPLAQVVMRLLGILVQLLPLIAAAAITWHRRAHLGIDRAVARLAFGWLIAASLGFLAIGTFFDHYGLPLVAPLAIAAAPALSRHAKLLAIALIVPFTILAVERVVRRDDSAGAYALARIVQANSGDECPYVFRGDTVTYLLARTCVPTPYAFPNLLSLSTEQGATGINEAAEVRRILANRPPVIVTSTRRLSIWNVGSLRALKATLASDYRLVFTTRRLKDRSAVYLRNDRVFVAPGQRAPSSPVPTAADGR</sequence>
<feature type="transmembrane region" description="Helical" evidence="1">
    <location>
        <begin position="138"/>
        <end position="158"/>
    </location>
</feature>
<evidence type="ECO:0008006" key="4">
    <source>
        <dbReference type="Google" id="ProtNLM"/>
    </source>
</evidence>
<feature type="transmembrane region" description="Helical" evidence="1">
    <location>
        <begin position="83"/>
        <end position="102"/>
    </location>
</feature>